<accession>A0A9Q8X4M9</accession>
<evidence type="ECO:0000256" key="4">
    <source>
        <dbReference type="ARBA" id="ARBA00022475"/>
    </source>
</evidence>
<feature type="transmembrane region" description="Helical" evidence="8">
    <location>
        <begin position="306"/>
        <end position="326"/>
    </location>
</feature>
<feature type="transmembrane region" description="Helical" evidence="8">
    <location>
        <begin position="387"/>
        <end position="404"/>
    </location>
</feature>
<dbReference type="AlphaFoldDB" id="A0A9Q8X4M9"/>
<gene>
    <name evidence="9" type="ORF">M9B40_02390</name>
</gene>
<dbReference type="Proteomes" id="UP001056381">
    <property type="component" value="Chromosome"/>
</dbReference>
<reference evidence="9" key="1">
    <citation type="submission" date="2022-05" db="EMBL/GenBank/DDBJ databases">
        <title>Single-amplified genomics reveal most streamlined microbe among free-living bacteria.</title>
        <authorList>
            <person name="Roda-Garcia J."/>
            <person name="Haro-Moreno J.M."/>
            <person name="Rodriguez-Valera F."/>
            <person name="Almagro-Moreno S."/>
            <person name="Lopez-Perez M."/>
        </authorList>
    </citation>
    <scope>NUCLEOTIDE SEQUENCE</scope>
    <source>
        <strain evidence="9">TMED112-D2-2</strain>
    </source>
</reference>
<feature type="transmembrane region" description="Helical" evidence="8">
    <location>
        <begin position="254"/>
        <end position="272"/>
    </location>
</feature>
<evidence type="ECO:0000256" key="8">
    <source>
        <dbReference type="RuleBase" id="RU363064"/>
    </source>
</evidence>
<dbReference type="PRINTS" id="PR00175">
    <property type="entry name" value="NAALASMPORT"/>
</dbReference>
<feature type="transmembrane region" description="Helical" evidence="8">
    <location>
        <begin position="211"/>
        <end position="234"/>
    </location>
</feature>
<evidence type="ECO:0000256" key="2">
    <source>
        <dbReference type="ARBA" id="ARBA00009261"/>
    </source>
</evidence>
<feature type="transmembrane region" description="Helical" evidence="8">
    <location>
        <begin position="67"/>
        <end position="90"/>
    </location>
</feature>
<feature type="transmembrane region" description="Helical" evidence="8">
    <location>
        <begin position="141"/>
        <end position="164"/>
    </location>
</feature>
<evidence type="ECO:0000256" key="5">
    <source>
        <dbReference type="ARBA" id="ARBA00022692"/>
    </source>
</evidence>
<keyword evidence="10" id="KW-1185">Reference proteome</keyword>
<evidence type="ECO:0000256" key="7">
    <source>
        <dbReference type="ARBA" id="ARBA00023136"/>
    </source>
</evidence>
<dbReference type="NCBIfam" id="TIGR00835">
    <property type="entry name" value="agcS"/>
    <property type="match status" value="1"/>
</dbReference>
<feature type="transmembrane region" description="Helical" evidence="8">
    <location>
        <begin position="410"/>
        <end position="430"/>
    </location>
</feature>
<name>A0A9Q8X4M9_9GAMM</name>
<keyword evidence="7 8" id="KW-0472">Membrane</keyword>
<protein>
    <submittedName>
        <fullName evidence="9">Amino acid carrier protein</fullName>
    </submittedName>
</protein>
<dbReference type="EMBL" id="CP097966">
    <property type="protein sequence ID" value="URQ63631.1"/>
    <property type="molecule type" value="Genomic_DNA"/>
</dbReference>
<evidence type="ECO:0000256" key="1">
    <source>
        <dbReference type="ARBA" id="ARBA00004651"/>
    </source>
</evidence>
<evidence type="ECO:0000313" key="9">
    <source>
        <dbReference type="EMBL" id="URQ63631.1"/>
    </source>
</evidence>
<feature type="transmembrane region" description="Helical" evidence="8">
    <location>
        <begin position="184"/>
        <end position="204"/>
    </location>
</feature>
<comment type="subcellular location">
    <subcellularLocation>
        <location evidence="8">Cell inner membrane</location>
        <topology evidence="8">Multi-pass membrane protein</topology>
    </subcellularLocation>
    <subcellularLocation>
        <location evidence="1">Cell membrane</location>
        <topology evidence="1">Multi-pass membrane protein</topology>
    </subcellularLocation>
</comment>
<keyword evidence="4" id="KW-1003">Cell membrane</keyword>
<keyword evidence="3 8" id="KW-0813">Transport</keyword>
<proteinExistence type="inferred from homology"/>
<evidence type="ECO:0000313" key="10">
    <source>
        <dbReference type="Proteomes" id="UP001056381"/>
    </source>
</evidence>
<dbReference type="PROSITE" id="PS00873">
    <property type="entry name" value="NA_ALANINE_SYMP"/>
    <property type="match status" value="1"/>
</dbReference>
<sequence length="451" mass="48297">MSFDYLAEQFATLAWGPWLVIFLVGSGIFFLIFSGLRPFRYLPHAFALLTGKYSKESDVGDVSHFKALTAALSGTIGLGNIAGVAVAIQLGGPGAIFWMWLTAIVGIATKFFTCTLSVMYRDVNPDGTTNAGPMYVIKNALPNYMLPLAYFFAIFGVIGCLPGFQSNQLVQISKDLYFPGVENFELIAGIFLAIITAIVVVGGLKRIANVASYLVPFMGCIYFGAVLICIALNIEEFLPSLSLIISEGLSSLKALLSGSIMGVVIIGVRRGAFSNEAGIGTESLVHGSAKASHPVKQGLVAMTGPIFDTLIMCTATAVLILISGVWQNSDAQGVTLTAEAFNNILGPVGSFVVFLCVLCFGISTIFTYSYYGSSCAKFLFGEKGSQIYTYIFILMIVIFAVISLDTALNIIDGAFAMMAIPTLVSTLWLAPKVMSSAREYFNSLNETAKRT</sequence>
<dbReference type="PANTHER" id="PTHR30330">
    <property type="entry name" value="AGSS FAMILY TRANSPORTER, SODIUM-ALANINE"/>
    <property type="match status" value="1"/>
</dbReference>
<keyword evidence="5 8" id="KW-0812">Transmembrane</keyword>
<dbReference type="GO" id="GO:0005886">
    <property type="term" value="C:plasma membrane"/>
    <property type="evidence" value="ECO:0007669"/>
    <property type="project" value="UniProtKB-SubCell"/>
</dbReference>
<keyword evidence="8" id="KW-0769">Symport</keyword>
<keyword evidence="8" id="KW-0997">Cell inner membrane</keyword>
<dbReference type="GO" id="GO:0005283">
    <property type="term" value="F:amino acid:sodium symporter activity"/>
    <property type="evidence" value="ECO:0007669"/>
    <property type="project" value="InterPro"/>
</dbReference>
<feature type="transmembrane region" description="Helical" evidence="8">
    <location>
        <begin position="12"/>
        <end position="33"/>
    </location>
</feature>
<evidence type="ECO:0000256" key="3">
    <source>
        <dbReference type="ARBA" id="ARBA00022448"/>
    </source>
</evidence>
<dbReference type="PANTHER" id="PTHR30330:SF3">
    <property type="entry name" value="TRANSCRIPTIONAL REGULATOR, LRP FAMILY"/>
    <property type="match status" value="1"/>
</dbReference>
<dbReference type="Gene3D" id="1.20.1740.10">
    <property type="entry name" value="Amino acid/polyamine transporter I"/>
    <property type="match status" value="1"/>
</dbReference>
<keyword evidence="6 8" id="KW-1133">Transmembrane helix</keyword>
<dbReference type="InterPro" id="IPR001463">
    <property type="entry name" value="Na/Ala_symport"/>
</dbReference>
<feature type="transmembrane region" description="Helical" evidence="8">
    <location>
        <begin position="96"/>
        <end position="120"/>
    </location>
</feature>
<organism evidence="9 10">
    <name type="scientific">SAR86 cluster bacterium</name>
    <dbReference type="NCBI Taxonomy" id="2030880"/>
    <lineage>
        <taxon>Bacteria</taxon>
        <taxon>Pseudomonadati</taxon>
        <taxon>Pseudomonadota</taxon>
        <taxon>Gammaproteobacteria</taxon>
        <taxon>SAR86 cluster</taxon>
    </lineage>
</organism>
<evidence type="ECO:0000256" key="6">
    <source>
        <dbReference type="ARBA" id="ARBA00022989"/>
    </source>
</evidence>
<comment type="similarity">
    <text evidence="2 8">Belongs to the alanine or glycine:cation symporter (AGCS) (TC 2.A.25) family.</text>
</comment>
<feature type="transmembrane region" description="Helical" evidence="8">
    <location>
        <begin position="346"/>
        <end position="366"/>
    </location>
</feature>
<dbReference type="Pfam" id="PF01235">
    <property type="entry name" value="Na_Ala_symp"/>
    <property type="match status" value="1"/>
</dbReference>